<proteinExistence type="predicted"/>
<feature type="compositionally biased region" description="Basic and acidic residues" evidence="1">
    <location>
        <begin position="1"/>
        <end position="34"/>
    </location>
</feature>
<feature type="region of interest" description="Disordered" evidence="1">
    <location>
        <begin position="99"/>
        <end position="197"/>
    </location>
</feature>
<feature type="compositionally biased region" description="Low complexity" evidence="1">
    <location>
        <begin position="122"/>
        <end position="136"/>
    </location>
</feature>
<gene>
    <name evidence="2" type="ORF">MRATA1EN1_LOCUS18662</name>
</gene>
<accession>A0ABN8Z8F1</accession>
<feature type="region of interest" description="Disordered" evidence="1">
    <location>
        <begin position="1"/>
        <end position="38"/>
    </location>
</feature>
<evidence type="ECO:0000313" key="3">
    <source>
        <dbReference type="Proteomes" id="UP001176941"/>
    </source>
</evidence>
<dbReference type="EMBL" id="OX459939">
    <property type="protein sequence ID" value="CAI9169700.1"/>
    <property type="molecule type" value="Genomic_DNA"/>
</dbReference>
<keyword evidence="3" id="KW-1185">Reference proteome</keyword>
<evidence type="ECO:0000313" key="2">
    <source>
        <dbReference type="EMBL" id="CAI9169700.1"/>
    </source>
</evidence>
<sequence>MAGDRKEGKERQPEEVAPRVTGERAGDGGGREAGESPAIPRLLAYSPYSVATTVAAAGPGRRLRAGFCACPPPPSRSGCAGERGEQAACHCWCPAPARSARPAVPTGPARHPPIRPPRGRDAAAPAYNRATPQQAPRLPPPTRAPRGHCGEPEPSARELSALRRPRPAVCRGGPGEWGRVGPGASPPGGGGLQGLPSCPVNPSATAVGGGWEVAWAHTCRLRRGRGAAGKMRAAVGAASGGSASPQPPEL</sequence>
<dbReference type="Proteomes" id="UP001176941">
    <property type="component" value="Chromosome 3"/>
</dbReference>
<feature type="compositionally biased region" description="Gly residues" evidence="1">
    <location>
        <begin position="172"/>
        <end position="193"/>
    </location>
</feature>
<evidence type="ECO:0000256" key="1">
    <source>
        <dbReference type="SAM" id="MobiDB-lite"/>
    </source>
</evidence>
<protein>
    <submittedName>
        <fullName evidence="2">Uncharacterized protein</fullName>
    </submittedName>
</protein>
<name>A0ABN8Z8F1_RANTA</name>
<reference evidence="2" key="1">
    <citation type="submission" date="2023-04" db="EMBL/GenBank/DDBJ databases">
        <authorList>
            <consortium name="ELIXIR-Norway"/>
        </authorList>
    </citation>
    <scope>NUCLEOTIDE SEQUENCE [LARGE SCALE GENOMIC DNA]</scope>
</reference>
<organism evidence="2 3">
    <name type="scientific">Rangifer tarandus platyrhynchus</name>
    <name type="common">Svalbard reindeer</name>
    <dbReference type="NCBI Taxonomy" id="3082113"/>
    <lineage>
        <taxon>Eukaryota</taxon>
        <taxon>Metazoa</taxon>
        <taxon>Chordata</taxon>
        <taxon>Craniata</taxon>
        <taxon>Vertebrata</taxon>
        <taxon>Euteleostomi</taxon>
        <taxon>Mammalia</taxon>
        <taxon>Eutheria</taxon>
        <taxon>Laurasiatheria</taxon>
        <taxon>Artiodactyla</taxon>
        <taxon>Ruminantia</taxon>
        <taxon>Pecora</taxon>
        <taxon>Cervidae</taxon>
        <taxon>Odocoileinae</taxon>
        <taxon>Rangifer</taxon>
    </lineage>
</organism>